<keyword evidence="8 13" id="KW-1133">Transmembrane helix</keyword>
<proteinExistence type="inferred from homology"/>
<name>A0A7R9BM86_9CRUS</name>
<keyword evidence="6" id="KW-0833">Ubl conjugation pathway</keyword>
<evidence type="ECO:0000259" key="14">
    <source>
        <dbReference type="PROSITE" id="PS50069"/>
    </source>
</evidence>
<reference evidence="15" key="1">
    <citation type="submission" date="2020-11" db="EMBL/GenBank/DDBJ databases">
        <authorList>
            <person name="Tran Van P."/>
        </authorList>
    </citation>
    <scope>NUCLEOTIDE SEQUENCE</scope>
</reference>
<dbReference type="PANTHER" id="PTHR11932">
    <property type="entry name" value="CULLIN"/>
    <property type="match status" value="1"/>
</dbReference>
<evidence type="ECO:0000313" key="15">
    <source>
        <dbReference type="EMBL" id="CAD7276445.1"/>
    </source>
</evidence>
<dbReference type="SUPFAM" id="SSF74788">
    <property type="entry name" value="Cullin repeat-like"/>
    <property type="match status" value="1"/>
</dbReference>
<dbReference type="FunFam" id="1.20.1310.10:FF:000014">
    <property type="entry name" value="Cullin 5"/>
    <property type="match status" value="1"/>
</dbReference>
<dbReference type="FunFam" id="1.20.1310.10:FF:000017">
    <property type="entry name" value="Cullin 5"/>
    <property type="match status" value="1"/>
</dbReference>
<comment type="similarity">
    <text evidence="3 11 12">Belongs to the cullin family.</text>
</comment>
<evidence type="ECO:0000256" key="1">
    <source>
        <dbReference type="ARBA" id="ARBA00004141"/>
    </source>
</evidence>
<organism evidence="15">
    <name type="scientific">Notodromas monacha</name>
    <dbReference type="NCBI Taxonomy" id="399045"/>
    <lineage>
        <taxon>Eukaryota</taxon>
        <taxon>Metazoa</taxon>
        <taxon>Ecdysozoa</taxon>
        <taxon>Arthropoda</taxon>
        <taxon>Crustacea</taxon>
        <taxon>Oligostraca</taxon>
        <taxon>Ostracoda</taxon>
        <taxon>Podocopa</taxon>
        <taxon>Podocopida</taxon>
        <taxon>Cypridocopina</taxon>
        <taxon>Cypridoidea</taxon>
        <taxon>Cyprididae</taxon>
        <taxon>Notodromas</taxon>
    </lineage>
</organism>
<dbReference type="InterPro" id="IPR001373">
    <property type="entry name" value="Cullin_N"/>
</dbReference>
<dbReference type="OrthoDB" id="27073at2759"/>
<dbReference type="SUPFAM" id="SSF46785">
    <property type="entry name" value="Winged helix' DNA-binding domain"/>
    <property type="match status" value="1"/>
</dbReference>
<evidence type="ECO:0000313" key="16">
    <source>
        <dbReference type="Proteomes" id="UP000678499"/>
    </source>
</evidence>
<dbReference type="FunFam" id="3.30.230.130:FF:000004">
    <property type="entry name" value="Cullin 5"/>
    <property type="match status" value="1"/>
</dbReference>
<evidence type="ECO:0000256" key="10">
    <source>
        <dbReference type="ARBA" id="ARBA00040451"/>
    </source>
</evidence>
<keyword evidence="16" id="KW-1185">Reference proteome</keyword>
<evidence type="ECO:0000256" key="6">
    <source>
        <dbReference type="ARBA" id="ARBA00022786"/>
    </source>
</evidence>
<dbReference type="GO" id="GO:0006511">
    <property type="term" value="P:ubiquitin-dependent protein catabolic process"/>
    <property type="evidence" value="ECO:0007669"/>
    <property type="project" value="InterPro"/>
</dbReference>
<evidence type="ECO:0000256" key="12">
    <source>
        <dbReference type="RuleBase" id="RU003829"/>
    </source>
</evidence>
<dbReference type="EMBL" id="CAJPEX010000627">
    <property type="protein sequence ID" value="CAG0916597.1"/>
    <property type="molecule type" value="Genomic_DNA"/>
</dbReference>
<dbReference type="FunFam" id="1.20.1310.10:FF:000009">
    <property type="entry name" value="Cullin 5"/>
    <property type="match status" value="1"/>
</dbReference>
<dbReference type="Gene3D" id="1.10.10.10">
    <property type="entry name" value="Winged helix-like DNA-binding domain superfamily/Winged helix DNA-binding domain"/>
    <property type="match status" value="1"/>
</dbReference>
<dbReference type="InterPro" id="IPR036390">
    <property type="entry name" value="WH_DNA-bd_sf"/>
</dbReference>
<dbReference type="InterPro" id="IPR019184">
    <property type="entry name" value="Uncharacterised_TM-17"/>
</dbReference>
<dbReference type="Gene3D" id="2.170.270.10">
    <property type="entry name" value="SET domain"/>
    <property type="match status" value="1"/>
</dbReference>
<dbReference type="InterPro" id="IPR045093">
    <property type="entry name" value="Cullin"/>
</dbReference>
<evidence type="ECO:0000256" key="5">
    <source>
        <dbReference type="ARBA" id="ARBA00022692"/>
    </source>
</evidence>
<keyword evidence="5 13" id="KW-0812">Transmembrane</keyword>
<feature type="transmembrane region" description="Helical" evidence="13">
    <location>
        <begin position="262"/>
        <end position="282"/>
    </location>
</feature>
<dbReference type="InterPro" id="IPR036317">
    <property type="entry name" value="Cullin_homology_sf"/>
</dbReference>
<dbReference type="InterPro" id="IPR059120">
    <property type="entry name" value="Cullin-like_AB"/>
</dbReference>
<dbReference type="Pfam" id="PF10557">
    <property type="entry name" value="Cullin_Nedd8"/>
    <property type="match status" value="1"/>
</dbReference>
<comment type="subcellular location">
    <subcellularLocation>
        <location evidence="1">Membrane</location>
        <topology evidence="1">Multi-pass membrane protein</topology>
    </subcellularLocation>
</comment>
<dbReference type="Gene3D" id="3.30.230.130">
    <property type="entry name" value="Cullin, Chain C, Domain 2"/>
    <property type="match status" value="1"/>
</dbReference>
<dbReference type="InterPro" id="IPR036388">
    <property type="entry name" value="WH-like_DNA-bd_sf"/>
</dbReference>
<feature type="transmembrane region" description="Helical" evidence="13">
    <location>
        <begin position="230"/>
        <end position="250"/>
    </location>
</feature>
<evidence type="ECO:0000256" key="11">
    <source>
        <dbReference type="PROSITE-ProRule" id="PRU00330"/>
    </source>
</evidence>
<sequence>MLSRLKHSCNPNAIVQFDGRKATLLAIRTLKAGDAIQISFSLPYFACDAGGRGPALQMRFSDVVSCQCEACTPVDWSDVPEINETIKCPDCTEELGTIEELIVDGSKLTCSRCGKKCRRCLMRYFKAKKRFMKDYSRSPNASVRKDCGSWMSDSSVFDDLLSRMTDMEKFVVLPCQFEMNDLLHTISAPLFPGVDFRSAASMAGRDSWEEFKDTIKAYEVSSSLPLQTCLYFNAWFFPVWFGCSVYVLSLKLEALSELFQPLAVTVLVAATVVEMIRVYLGYSGNILEKIPELVGFWLLTLLVQFPLVTFSLFATGLKHRSVEVTLNAILMVFVSLELFFGYFSIKRIARKQVLRLRALQRSLNISAETRKTGETTFFGLLRAFLAMALLKDRPVVFEEEWPKMRPTILKLLRQDPVTKPEWHDLFYTVHSVCTWDDKGPPKVYQALTEDILQFIKQANQRVLTLQDDQALLKAYIADWRKFFEQCTYLPMPFNSLEVPSNTSTGGKASSTVGSKRNNNDDGVVRKLMLDTWNTSIFSTIKNRLQDASMKLVQAERNGEAFDSLLVIGVRESYVNLCSNTEDKLQIYRENFERAYLEATETFYKQKAQEYLQANGVENYMKYAEQKLREEEARGRKYLQDNQQSMESLMKCCVDVLVTAFRDVILAECPRMIRANETEKLGVMFRLLDRIPDNVEPMLQYLEGHIVMRGLAEMAASAATIAHDCEKYVEALLNEYWTFTDLVKTAFSDDPRFLTARDKAFKIVVNSTRVFSLDVPTKPKSQGGKGVPESKCPELLANYCDMLLRKTPLSKKLSADEVESRLRDVLVILKYVENRDVFMRFHKAHLTRRLILETSSDYEKEEHMVEWLRDVGMPAEYVSKISRMFQDIKVSEDLNQQFKDHIRASRGSLADSICVKILNAGAWSRGSERVTVSLPMELEDYIPEVEEFYKSKHSGRKLQWHHHMSNGTLIFTSDLGKYDLDVTTFQMAVLLSWNMRPDDSLSLESLRLSTQLPDTELRRTLWSLVNFPKLKQQVLQYQPDVSSAKDFTDATVFWVNKSFSLIKNGKVQKRGKVNLIGRLQLSTEKASDDDSEGMRKYFLPFLIFGHPIRITLLRIVRTQEAILKVMKTRKTLSNAQLHVEVVLLLRNMFLPSKKLIKEQIEWLIESRYIARDTTDINSYVYVV</sequence>
<dbReference type="Proteomes" id="UP000678499">
    <property type="component" value="Unassembled WGS sequence"/>
</dbReference>
<dbReference type="GO" id="GO:0016020">
    <property type="term" value="C:membrane"/>
    <property type="evidence" value="ECO:0007669"/>
    <property type="project" value="UniProtKB-SubCell"/>
</dbReference>
<dbReference type="SMART" id="SM00884">
    <property type="entry name" value="Cullin_Nedd8"/>
    <property type="match status" value="1"/>
</dbReference>
<evidence type="ECO:0000256" key="2">
    <source>
        <dbReference type="ARBA" id="ARBA00004906"/>
    </source>
</evidence>
<dbReference type="Pfam" id="PF09799">
    <property type="entry name" value="Transmemb_17"/>
    <property type="match status" value="1"/>
</dbReference>
<keyword evidence="9 13" id="KW-0472">Membrane</keyword>
<dbReference type="SMART" id="SM00182">
    <property type="entry name" value="CULLIN"/>
    <property type="match status" value="1"/>
</dbReference>
<evidence type="ECO:0000256" key="8">
    <source>
        <dbReference type="ARBA" id="ARBA00022989"/>
    </source>
</evidence>
<accession>A0A7R9BM86</accession>
<dbReference type="SUPFAM" id="SSF75632">
    <property type="entry name" value="Cullin homology domain"/>
    <property type="match status" value="1"/>
</dbReference>
<dbReference type="InterPro" id="IPR019559">
    <property type="entry name" value="Cullin_neddylation_domain"/>
</dbReference>
<dbReference type="Pfam" id="PF00888">
    <property type="entry name" value="Cullin"/>
    <property type="match status" value="1"/>
</dbReference>
<dbReference type="InterPro" id="IPR016159">
    <property type="entry name" value="Cullin_repeat-like_dom_sf"/>
</dbReference>
<keyword evidence="7" id="KW-0832">Ubl conjugation</keyword>
<evidence type="ECO:0000256" key="9">
    <source>
        <dbReference type="ARBA" id="ARBA00023136"/>
    </source>
</evidence>
<dbReference type="Pfam" id="PF26557">
    <property type="entry name" value="Cullin_AB"/>
    <property type="match status" value="1"/>
</dbReference>
<gene>
    <name evidence="15" type="ORF">NMOB1V02_LOCUS4208</name>
</gene>
<dbReference type="Gene3D" id="1.20.1310.10">
    <property type="entry name" value="Cullin Repeats"/>
    <property type="match status" value="4"/>
</dbReference>
<feature type="transmembrane region" description="Helical" evidence="13">
    <location>
        <begin position="324"/>
        <end position="345"/>
    </location>
</feature>
<protein>
    <recommendedName>
        <fullName evidence="10">Cullin-5</fullName>
    </recommendedName>
</protein>
<dbReference type="AlphaFoldDB" id="A0A7R9BM86"/>
<keyword evidence="4" id="KW-1017">Isopeptide bond</keyword>
<dbReference type="EMBL" id="OA882664">
    <property type="protein sequence ID" value="CAD7276445.1"/>
    <property type="molecule type" value="Genomic_DNA"/>
</dbReference>
<dbReference type="InterPro" id="IPR016158">
    <property type="entry name" value="Cullin_homology"/>
</dbReference>
<comment type="pathway">
    <text evidence="2">Protein modification; protein ubiquitination.</text>
</comment>
<feature type="transmembrane region" description="Helical" evidence="13">
    <location>
        <begin position="294"/>
        <end position="317"/>
    </location>
</feature>
<dbReference type="GO" id="GO:0031625">
    <property type="term" value="F:ubiquitin protein ligase binding"/>
    <property type="evidence" value="ECO:0007669"/>
    <property type="project" value="InterPro"/>
</dbReference>
<feature type="domain" description="Cullin family profile" evidence="14">
    <location>
        <begin position="790"/>
        <end position="1024"/>
    </location>
</feature>
<dbReference type="SUPFAM" id="SSF82199">
    <property type="entry name" value="SET domain"/>
    <property type="match status" value="1"/>
</dbReference>
<evidence type="ECO:0000256" key="13">
    <source>
        <dbReference type="SAM" id="Phobius"/>
    </source>
</evidence>
<evidence type="ECO:0000256" key="7">
    <source>
        <dbReference type="ARBA" id="ARBA00022843"/>
    </source>
</evidence>
<evidence type="ECO:0000256" key="3">
    <source>
        <dbReference type="ARBA" id="ARBA00006019"/>
    </source>
</evidence>
<evidence type="ECO:0000256" key="4">
    <source>
        <dbReference type="ARBA" id="ARBA00022499"/>
    </source>
</evidence>
<dbReference type="InterPro" id="IPR046341">
    <property type="entry name" value="SET_dom_sf"/>
</dbReference>
<dbReference type="PROSITE" id="PS50069">
    <property type="entry name" value="CULLIN_2"/>
    <property type="match status" value="1"/>
</dbReference>